<dbReference type="Pfam" id="PF24800">
    <property type="entry name" value="DUF7702"/>
    <property type="match status" value="1"/>
</dbReference>
<evidence type="ECO:0000313" key="5">
    <source>
        <dbReference type="Proteomes" id="UP000193689"/>
    </source>
</evidence>
<dbReference type="InParanoid" id="A0A1Y2DFQ4"/>
<dbReference type="AlphaFoldDB" id="A0A1Y2DFQ4"/>
<keyword evidence="2" id="KW-0732">Signal</keyword>
<sequence length="194" mass="20876">MARILRALIYTVALVILNQKSQNSCGRDLFDDGDGDDTFEYLAGGVAIVAAGASSLASPHPKSNALKLAQVGIAILTVSWLFLSGWAFASLLPSQRERNTVTYDTGTTLLRSVLAALFFLGIRVIYSLIAMATQSPTLNPVTGNLAVQVVLSFVPELLCVLGFIVAGILTQNIRRLRNAQGAEKRCETSRSEYL</sequence>
<keyword evidence="1" id="KW-0472">Membrane</keyword>
<feature type="chain" id="PRO_5012327513" description="DUF7702 domain-containing protein" evidence="2">
    <location>
        <begin position="27"/>
        <end position="194"/>
    </location>
</feature>
<organism evidence="4 5">
    <name type="scientific">Pseudomassariella vexata</name>
    <dbReference type="NCBI Taxonomy" id="1141098"/>
    <lineage>
        <taxon>Eukaryota</taxon>
        <taxon>Fungi</taxon>
        <taxon>Dikarya</taxon>
        <taxon>Ascomycota</taxon>
        <taxon>Pezizomycotina</taxon>
        <taxon>Sordariomycetes</taxon>
        <taxon>Xylariomycetidae</taxon>
        <taxon>Amphisphaeriales</taxon>
        <taxon>Pseudomassariaceae</taxon>
        <taxon>Pseudomassariella</taxon>
    </lineage>
</organism>
<name>A0A1Y2DFQ4_9PEZI</name>
<evidence type="ECO:0000259" key="3">
    <source>
        <dbReference type="Pfam" id="PF24800"/>
    </source>
</evidence>
<dbReference type="RefSeq" id="XP_040711062.1">
    <property type="nucleotide sequence ID" value="XM_040864404.1"/>
</dbReference>
<evidence type="ECO:0000313" key="4">
    <source>
        <dbReference type="EMBL" id="ORY58027.1"/>
    </source>
</evidence>
<protein>
    <recommendedName>
        <fullName evidence="3">DUF7702 domain-containing protein</fullName>
    </recommendedName>
</protein>
<dbReference type="OrthoDB" id="2560628at2759"/>
<dbReference type="InterPro" id="IPR056119">
    <property type="entry name" value="DUF7702"/>
</dbReference>
<accession>A0A1Y2DFQ4</accession>
<dbReference type="GeneID" id="63780616"/>
<feature type="signal peptide" evidence="2">
    <location>
        <begin position="1"/>
        <end position="26"/>
    </location>
</feature>
<feature type="transmembrane region" description="Helical" evidence="1">
    <location>
        <begin position="145"/>
        <end position="169"/>
    </location>
</feature>
<dbReference type="PANTHER" id="PTHR42109">
    <property type="entry name" value="UNPLACED GENOMIC SCAFFOLD UM_SCAF_CONTIG_1.265, WHOLE GENOME SHOTGUN SEQUENCE"/>
    <property type="match status" value="1"/>
</dbReference>
<dbReference type="EMBL" id="MCFJ01000017">
    <property type="protein sequence ID" value="ORY58027.1"/>
    <property type="molecule type" value="Genomic_DNA"/>
</dbReference>
<feature type="transmembrane region" description="Helical" evidence="1">
    <location>
        <begin position="113"/>
        <end position="133"/>
    </location>
</feature>
<reference evidence="4 5" key="1">
    <citation type="submission" date="2016-07" db="EMBL/GenBank/DDBJ databases">
        <title>Pervasive Adenine N6-methylation of Active Genes in Fungi.</title>
        <authorList>
            <consortium name="DOE Joint Genome Institute"/>
            <person name="Mondo S.J."/>
            <person name="Dannebaum R.O."/>
            <person name="Kuo R.C."/>
            <person name="Labutti K."/>
            <person name="Haridas S."/>
            <person name="Kuo A."/>
            <person name="Salamov A."/>
            <person name="Ahrendt S.R."/>
            <person name="Lipzen A."/>
            <person name="Sullivan W."/>
            <person name="Andreopoulos W.B."/>
            <person name="Clum A."/>
            <person name="Lindquist E."/>
            <person name="Daum C."/>
            <person name="Ramamoorthy G.K."/>
            <person name="Gryganskyi A."/>
            <person name="Culley D."/>
            <person name="Magnuson J.K."/>
            <person name="James T.Y."/>
            <person name="O'Malley M.A."/>
            <person name="Stajich J.E."/>
            <person name="Spatafora J.W."/>
            <person name="Visel A."/>
            <person name="Grigoriev I.V."/>
        </authorList>
    </citation>
    <scope>NUCLEOTIDE SEQUENCE [LARGE SCALE GENOMIC DNA]</scope>
    <source>
        <strain evidence="4 5">CBS 129021</strain>
    </source>
</reference>
<evidence type="ECO:0000256" key="2">
    <source>
        <dbReference type="SAM" id="SignalP"/>
    </source>
</evidence>
<comment type="caution">
    <text evidence="4">The sequence shown here is derived from an EMBL/GenBank/DDBJ whole genome shotgun (WGS) entry which is preliminary data.</text>
</comment>
<keyword evidence="1" id="KW-1133">Transmembrane helix</keyword>
<proteinExistence type="predicted"/>
<dbReference type="PANTHER" id="PTHR42109:SF3">
    <property type="entry name" value="INTEGRAL MEMBRANE PROTEIN (AFU_ORTHOLOGUE AFUA_5G00100)"/>
    <property type="match status" value="1"/>
</dbReference>
<dbReference type="Proteomes" id="UP000193689">
    <property type="component" value="Unassembled WGS sequence"/>
</dbReference>
<evidence type="ECO:0000256" key="1">
    <source>
        <dbReference type="SAM" id="Phobius"/>
    </source>
</evidence>
<keyword evidence="1" id="KW-0812">Transmembrane</keyword>
<feature type="domain" description="DUF7702" evidence="3">
    <location>
        <begin position="46"/>
        <end position="171"/>
    </location>
</feature>
<feature type="transmembrane region" description="Helical" evidence="1">
    <location>
        <begin position="68"/>
        <end position="92"/>
    </location>
</feature>
<keyword evidence="5" id="KW-1185">Reference proteome</keyword>
<gene>
    <name evidence="4" type="ORF">BCR38DRAFT_489514</name>
</gene>